<dbReference type="EMBL" id="JSAQ01000001">
    <property type="protein sequence ID" value="KGO06332.1"/>
    <property type="molecule type" value="Genomic_DNA"/>
</dbReference>
<sequence>MKNVLMTAMVALAFVAAPSLNAQDFKVDKSPMDQAAFPTSYKEANKDIKVTYSRPQLKGRELSKLAPEGKVWRLGANEAVEVTLYKDMKLGTTPVKAGTYTMYAMPNGKEWTVILSSDLNVWGSYFYKPENDVARITVPVTMEDESIEYFGMEFTPEDKGAHLHMAWGNARVEVPFYN</sequence>
<dbReference type="KEGG" id="ddo:I597_2857"/>
<evidence type="ECO:0000313" key="2">
    <source>
        <dbReference type="EMBL" id="KGO06332.1"/>
    </source>
</evidence>
<dbReference type="PATRIC" id="fig|1300343.5.peg.2905"/>
<comment type="caution">
    <text evidence="2">The sequence shown here is derived from an EMBL/GenBank/DDBJ whole genome shotgun (WGS) entry which is preliminary data.</text>
</comment>
<name>A0A0A2GSX5_9FLAO</name>
<feature type="signal peptide" evidence="1">
    <location>
        <begin position="1"/>
        <end position="22"/>
    </location>
</feature>
<feature type="chain" id="PRO_5001987211" evidence="1">
    <location>
        <begin position="23"/>
        <end position="178"/>
    </location>
</feature>
<keyword evidence="3" id="KW-1185">Reference proteome</keyword>
<accession>A0A0A2GSX5</accession>
<evidence type="ECO:0000313" key="3">
    <source>
        <dbReference type="Proteomes" id="UP000030140"/>
    </source>
</evidence>
<proteinExistence type="predicted"/>
<evidence type="ECO:0000256" key="1">
    <source>
        <dbReference type="SAM" id="SignalP"/>
    </source>
</evidence>
<protein>
    <submittedName>
        <fullName evidence="2">Asparagine synthetase B</fullName>
    </submittedName>
</protein>
<organism evidence="2 3">
    <name type="scientific">Dokdonia donghaensis DSW-1</name>
    <dbReference type="NCBI Taxonomy" id="1300343"/>
    <lineage>
        <taxon>Bacteria</taxon>
        <taxon>Pseudomonadati</taxon>
        <taxon>Bacteroidota</taxon>
        <taxon>Flavobacteriia</taxon>
        <taxon>Flavobacteriales</taxon>
        <taxon>Flavobacteriaceae</taxon>
        <taxon>Dokdonia</taxon>
    </lineage>
</organism>
<dbReference type="Pfam" id="PF11138">
    <property type="entry name" value="DUF2911"/>
    <property type="match status" value="1"/>
</dbReference>
<reference evidence="2 3" key="1">
    <citation type="submission" date="2014-10" db="EMBL/GenBank/DDBJ databases">
        <title>Draft genome sequence of the proteorhodopsin-containing marine bacterium Dokdonia donghaensis.</title>
        <authorList>
            <person name="Gomez-Consarnau L."/>
            <person name="Gonzalez J.M."/>
            <person name="Riedel T."/>
            <person name="Jaenicke S."/>
            <person name="Wagner-Doebler I."/>
            <person name="Fuhrman J.A."/>
        </authorList>
    </citation>
    <scope>NUCLEOTIDE SEQUENCE [LARGE SCALE GENOMIC DNA]</scope>
    <source>
        <strain evidence="2 3">DSW-1</strain>
    </source>
</reference>
<gene>
    <name evidence="2" type="ORF">NV36_05420</name>
</gene>
<dbReference type="Proteomes" id="UP000030140">
    <property type="component" value="Unassembled WGS sequence"/>
</dbReference>
<keyword evidence="1" id="KW-0732">Signal</keyword>
<dbReference type="AlphaFoldDB" id="A0A0A2GSX5"/>
<dbReference type="RefSeq" id="WP_035325339.1">
    <property type="nucleotide sequence ID" value="NZ_CP015125.1"/>
</dbReference>
<dbReference type="OrthoDB" id="187854at2"/>
<dbReference type="InterPro" id="IPR021314">
    <property type="entry name" value="DUF2911"/>
</dbReference>